<protein>
    <submittedName>
        <fullName evidence="1">Uncharacterized protein</fullName>
    </submittedName>
</protein>
<sequence length="21" mass="2478">MHHVYVLIIVSKTGPAQWPDW</sequence>
<organism evidence="1">
    <name type="scientific">Rhizophora mucronata</name>
    <name type="common">Asiatic mangrove</name>
    <dbReference type="NCBI Taxonomy" id="61149"/>
    <lineage>
        <taxon>Eukaryota</taxon>
        <taxon>Viridiplantae</taxon>
        <taxon>Streptophyta</taxon>
        <taxon>Embryophyta</taxon>
        <taxon>Tracheophyta</taxon>
        <taxon>Spermatophyta</taxon>
        <taxon>Magnoliopsida</taxon>
        <taxon>eudicotyledons</taxon>
        <taxon>Gunneridae</taxon>
        <taxon>Pentapetalae</taxon>
        <taxon>rosids</taxon>
        <taxon>fabids</taxon>
        <taxon>Malpighiales</taxon>
        <taxon>Rhizophoraceae</taxon>
        <taxon>Rhizophora</taxon>
    </lineage>
</organism>
<name>A0A2P2PLM0_RHIMU</name>
<reference evidence="1" key="1">
    <citation type="submission" date="2018-02" db="EMBL/GenBank/DDBJ databases">
        <title>Rhizophora mucronata_Transcriptome.</title>
        <authorList>
            <person name="Meera S.P."/>
            <person name="Sreeshan A."/>
            <person name="Augustine A."/>
        </authorList>
    </citation>
    <scope>NUCLEOTIDE SEQUENCE</scope>
    <source>
        <tissue evidence="1">Leaf</tissue>
    </source>
</reference>
<dbReference type="AlphaFoldDB" id="A0A2P2PLM0"/>
<dbReference type="EMBL" id="GGEC01075152">
    <property type="protein sequence ID" value="MBX55636.1"/>
    <property type="molecule type" value="Transcribed_RNA"/>
</dbReference>
<accession>A0A2P2PLM0</accession>
<proteinExistence type="predicted"/>
<evidence type="ECO:0000313" key="1">
    <source>
        <dbReference type="EMBL" id="MBX55636.1"/>
    </source>
</evidence>